<gene>
    <name evidence="9" type="primary">eda</name>
    <name evidence="9" type="ORF">IAB37_04355</name>
</gene>
<dbReference type="InterPro" id="IPR031337">
    <property type="entry name" value="KDPG/KHG_AS_1"/>
</dbReference>
<comment type="catalytic activity">
    <reaction evidence="1">
        <text>2-dehydro-3-deoxy-6-phospho-D-gluconate = D-glyceraldehyde 3-phosphate + pyruvate</text>
        <dbReference type="Rhea" id="RHEA:17089"/>
        <dbReference type="ChEBI" id="CHEBI:15361"/>
        <dbReference type="ChEBI" id="CHEBI:57569"/>
        <dbReference type="ChEBI" id="CHEBI:59776"/>
        <dbReference type="EC" id="4.1.2.14"/>
    </reaction>
</comment>
<evidence type="ECO:0000256" key="2">
    <source>
        <dbReference type="ARBA" id="ARBA00004736"/>
    </source>
</evidence>
<dbReference type="Pfam" id="PF01081">
    <property type="entry name" value="Aldolase"/>
    <property type="match status" value="1"/>
</dbReference>
<dbReference type="Proteomes" id="UP000824241">
    <property type="component" value="Unassembled WGS sequence"/>
</dbReference>
<dbReference type="CDD" id="cd00452">
    <property type="entry name" value="KDPG_aldolase"/>
    <property type="match status" value="1"/>
</dbReference>
<comment type="subunit">
    <text evidence="4">Homotrimer.</text>
</comment>
<comment type="caution">
    <text evidence="9">The sequence shown here is derived from an EMBL/GenBank/DDBJ whole genome shotgun (WGS) entry which is preliminary data.</text>
</comment>
<dbReference type="AlphaFoldDB" id="A0A9D1J4L3"/>
<dbReference type="Gene3D" id="3.20.20.70">
    <property type="entry name" value="Aldolase class I"/>
    <property type="match status" value="1"/>
</dbReference>
<keyword evidence="8" id="KW-0119">Carbohydrate metabolism</keyword>
<keyword evidence="7" id="KW-0704">Schiff base</keyword>
<evidence type="ECO:0000313" key="10">
    <source>
        <dbReference type="Proteomes" id="UP000824241"/>
    </source>
</evidence>
<evidence type="ECO:0000256" key="1">
    <source>
        <dbReference type="ARBA" id="ARBA00000654"/>
    </source>
</evidence>
<dbReference type="GO" id="GO:0008675">
    <property type="term" value="F:2-dehydro-3-deoxy-phosphogluconate aldolase activity"/>
    <property type="evidence" value="ECO:0007669"/>
    <property type="project" value="UniProtKB-EC"/>
</dbReference>
<evidence type="ECO:0000256" key="5">
    <source>
        <dbReference type="ARBA" id="ARBA00013063"/>
    </source>
</evidence>
<dbReference type="InterPro" id="IPR000887">
    <property type="entry name" value="Aldlse_KDPG_KHG"/>
</dbReference>
<name>A0A9D1J4L3_9FIRM</name>
<evidence type="ECO:0000256" key="7">
    <source>
        <dbReference type="ARBA" id="ARBA00023270"/>
    </source>
</evidence>
<comment type="similarity">
    <text evidence="3">Belongs to the KHG/KDPG aldolase family.</text>
</comment>
<dbReference type="PROSITE" id="PS00159">
    <property type="entry name" value="ALDOLASE_KDPG_KHG_1"/>
    <property type="match status" value="1"/>
</dbReference>
<dbReference type="PROSITE" id="PS00160">
    <property type="entry name" value="ALDOLASE_KDPG_KHG_2"/>
    <property type="match status" value="1"/>
</dbReference>
<protein>
    <recommendedName>
        <fullName evidence="5">2-dehydro-3-deoxy-phosphogluconate aldolase</fullName>
        <ecNumber evidence="5">4.1.2.14</ecNumber>
    </recommendedName>
</protein>
<dbReference type="NCBIfam" id="TIGR01182">
    <property type="entry name" value="eda"/>
    <property type="match status" value="1"/>
</dbReference>
<dbReference type="NCBIfam" id="NF004325">
    <property type="entry name" value="PRK05718.1"/>
    <property type="match status" value="1"/>
</dbReference>
<dbReference type="SUPFAM" id="SSF51569">
    <property type="entry name" value="Aldolase"/>
    <property type="match status" value="1"/>
</dbReference>
<dbReference type="EMBL" id="DVHA01000139">
    <property type="protein sequence ID" value="HIR60787.1"/>
    <property type="molecule type" value="Genomic_DNA"/>
</dbReference>
<keyword evidence="6 9" id="KW-0456">Lyase</keyword>
<dbReference type="PANTHER" id="PTHR30246">
    <property type="entry name" value="2-KETO-3-DEOXY-6-PHOSPHOGLUCONATE ALDOLASE"/>
    <property type="match status" value="1"/>
</dbReference>
<reference evidence="9" key="1">
    <citation type="submission" date="2020-10" db="EMBL/GenBank/DDBJ databases">
        <authorList>
            <person name="Gilroy R."/>
        </authorList>
    </citation>
    <scope>NUCLEOTIDE SEQUENCE</scope>
    <source>
        <strain evidence="9">CHK189-12415</strain>
    </source>
</reference>
<reference evidence="9" key="2">
    <citation type="journal article" date="2021" name="PeerJ">
        <title>Extensive microbial diversity within the chicken gut microbiome revealed by metagenomics and culture.</title>
        <authorList>
            <person name="Gilroy R."/>
            <person name="Ravi A."/>
            <person name="Getino M."/>
            <person name="Pursley I."/>
            <person name="Horton D.L."/>
            <person name="Alikhan N.F."/>
            <person name="Baker D."/>
            <person name="Gharbi K."/>
            <person name="Hall N."/>
            <person name="Watson M."/>
            <person name="Adriaenssens E.M."/>
            <person name="Foster-Nyarko E."/>
            <person name="Jarju S."/>
            <person name="Secka A."/>
            <person name="Antonio M."/>
            <person name="Oren A."/>
            <person name="Chaudhuri R.R."/>
            <person name="La Ragione R."/>
            <person name="Hildebrand F."/>
            <person name="Pallen M.J."/>
        </authorList>
    </citation>
    <scope>NUCLEOTIDE SEQUENCE</scope>
    <source>
        <strain evidence="9">CHK189-12415</strain>
    </source>
</reference>
<evidence type="ECO:0000256" key="8">
    <source>
        <dbReference type="ARBA" id="ARBA00023277"/>
    </source>
</evidence>
<evidence type="ECO:0000256" key="6">
    <source>
        <dbReference type="ARBA" id="ARBA00023239"/>
    </source>
</evidence>
<evidence type="ECO:0000256" key="4">
    <source>
        <dbReference type="ARBA" id="ARBA00011233"/>
    </source>
</evidence>
<accession>A0A9D1J4L3</accession>
<organism evidence="9 10">
    <name type="scientific">Candidatus Faecivivens stercoravium</name>
    <dbReference type="NCBI Taxonomy" id="2840803"/>
    <lineage>
        <taxon>Bacteria</taxon>
        <taxon>Bacillati</taxon>
        <taxon>Bacillota</taxon>
        <taxon>Clostridia</taxon>
        <taxon>Eubacteriales</taxon>
        <taxon>Oscillospiraceae</taxon>
        <taxon>Oscillospiraceae incertae sedis</taxon>
        <taxon>Candidatus Faecivivens</taxon>
    </lineage>
</organism>
<evidence type="ECO:0000256" key="3">
    <source>
        <dbReference type="ARBA" id="ARBA00006906"/>
    </source>
</evidence>
<dbReference type="InterPro" id="IPR031338">
    <property type="entry name" value="KDPG/KHG_AS_2"/>
</dbReference>
<proteinExistence type="inferred from homology"/>
<evidence type="ECO:0000313" key="9">
    <source>
        <dbReference type="EMBL" id="HIR60787.1"/>
    </source>
</evidence>
<dbReference type="EC" id="4.1.2.14" evidence="5"/>
<dbReference type="InterPro" id="IPR013785">
    <property type="entry name" value="Aldolase_TIM"/>
</dbReference>
<dbReference type="PANTHER" id="PTHR30246:SF1">
    <property type="entry name" value="2-DEHYDRO-3-DEOXY-6-PHOSPHOGALACTONATE ALDOLASE-RELATED"/>
    <property type="match status" value="1"/>
</dbReference>
<sequence>MEKITGTLYALGLVPVVKIEDAAMAPGLARALCEGGLPAAEITFRTPAAAAAIGKIHEAFPEMLLCAGTVLTPEQADAAMAAGASFIVSPGLNPRVVRHCQEKGYPVIPGCATPSDLEQALELGLEVVKFFPAEASGGVAAIKAMAAPYGGLRFMPTGGIGLKNLGDYLGFGKVVCCGGSFMVPSDAVEAGDFGRIAALTAEGVRAVHGFTAEGLPAAGEVSPAEAAFGFGGGLKITVRSLKRMEAYLRLMGIPTVSDGETVGCKLGGFDAVIAQK</sequence>
<comment type="pathway">
    <text evidence="2">Carbohydrate acid metabolism; 2-dehydro-3-deoxy-D-gluconate degradation; D-glyceraldehyde 3-phosphate and pyruvate from 2-dehydro-3-deoxy-D-gluconate: step 2/2.</text>
</comment>